<proteinExistence type="predicted"/>
<dbReference type="OrthoDB" id="4715018at2"/>
<reference evidence="1 2" key="1">
    <citation type="submission" date="2017-02" db="EMBL/GenBank/DDBJ databases">
        <title>The new phylogeny of genus Mycobacterium.</title>
        <authorList>
            <person name="Tortoli E."/>
            <person name="Trovato A."/>
            <person name="Cirillo D.M."/>
        </authorList>
    </citation>
    <scope>NUCLEOTIDE SEQUENCE [LARGE SCALE GENOMIC DNA]</scope>
    <source>
        <strain evidence="1 2">DSM 45578</strain>
    </source>
</reference>
<dbReference type="EMBL" id="MVHJ01000005">
    <property type="protein sequence ID" value="ORA05805.1"/>
    <property type="molecule type" value="Genomic_DNA"/>
</dbReference>
<sequence>MTTPTPPEGKFVTVDEAEARYEGDFPSGRRQWLMWRLFDVENALMGLVPSLRKPLDDIIADSIAAGDPGRVDRVKSLVIDKALQMYRNPFGGALAQQMQMVDDVQESRTFRGSTSAAIAFDEGELNQVRLRTRRRSKLGSIPIDPWRITC</sequence>
<keyword evidence="2" id="KW-1185">Reference proteome</keyword>
<gene>
    <name evidence="1" type="ORF">BST17_08610</name>
</gene>
<dbReference type="RefSeq" id="WP_083057079.1">
    <property type="nucleotide sequence ID" value="NZ_JACKVM010000014.1"/>
</dbReference>
<name>A0A1W9Z0I2_MYCBA</name>
<evidence type="ECO:0000313" key="2">
    <source>
        <dbReference type="Proteomes" id="UP000192366"/>
    </source>
</evidence>
<dbReference type="Proteomes" id="UP000192366">
    <property type="component" value="Unassembled WGS sequence"/>
</dbReference>
<evidence type="ECO:0000313" key="1">
    <source>
        <dbReference type="EMBL" id="ORA05805.1"/>
    </source>
</evidence>
<comment type="caution">
    <text evidence="1">The sequence shown here is derived from an EMBL/GenBank/DDBJ whole genome shotgun (WGS) entry which is preliminary data.</text>
</comment>
<dbReference type="STRING" id="564198.BST17_08610"/>
<dbReference type="AlphaFoldDB" id="A0A1W9Z0I2"/>
<protein>
    <submittedName>
        <fullName evidence="1">Uncharacterized protein</fullName>
    </submittedName>
</protein>
<accession>A0A1W9Z0I2</accession>
<organism evidence="1 2">
    <name type="scientific">Mycolicibacterium bacteremicum</name>
    <name type="common">Mycobacterium bacteremicum</name>
    <dbReference type="NCBI Taxonomy" id="564198"/>
    <lineage>
        <taxon>Bacteria</taxon>
        <taxon>Bacillati</taxon>
        <taxon>Actinomycetota</taxon>
        <taxon>Actinomycetes</taxon>
        <taxon>Mycobacteriales</taxon>
        <taxon>Mycobacteriaceae</taxon>
        <taxon>Mycolicibacterium</taxon>
    </lineage>
</organism>